<feature type="compositionally biased region" description="Low complexity" evidence="2">
    <location>
        <begin position="195"/>
        <end position="244"/>
    </location>
</feature>
<dbReference type="PANTHER" id="PTHR11177:SF144">
    <property type="entry name" value="CHITINASE 5"/>
    <property type="match status" value="1"/>
</dbReference>
<sequence>MRVQLALLKSCVDLASSLLGPSLLFAYAYSVAILCAAAYYTIIPELQFRVRLFFFFFGSLHWLSILLPTVTAHRIKGALRMMLNSIKHDDLKFTGCGFFVVDLSTFADVLDPASDSGSGRSGGTDGRGRQGAHKSPPGRRRQPATEPFSGSEDEREPPRPLDDNPQSTVHRDNDKVDNYDSKIRSTLINTEAEGEATTVAEVSTAGTTEAATSETATSTTTSTDTISSTAVTTSTTSSTSTASTTKTTFLVTNSTPSTTSSTTTTTEEVLNFEVDISPSYSVVCYFNHTSYRREEPMSFRTGHIPVPYCSHIIYASIGVDDEYALVAKDPAFDIERGGFAKFAGLKKRYRHVSVMVAIGDDIGDSNAFQRMSTQKQDVAAFARNVASWLQQHGYDGVVIQWKVPVNRRNDSGAKASRYRQKLRGVAAALRDSLGANSELFVAVPNNEELRRTYFNFDELSRHVDRFLVVGNWVLRPEDGSREESSSTVKVTAFADPLNDVLQTRHALVGAGNVQLFRKFCFVLSVGARTYTLLSSGKHNAHAAASGPGKPGPYTHQPGLLAYYEVCNQTWPTAVQGTFASYVARDDQWVGYLDASNVQRLLRMALYKHRAACLGVWDVSLDDFRGVCGDAFPFTKVVSGWHDKEWKGRRREFGSHPNKH</sequence>
<evidence type="ECO:0000256" key="1">
    <source>
        <dbReference type="ARBA" id="ARBA00023157"/>
    </source>
</evidence>
<dbReference type="GO" id="GO:0006032">
    <property type="term" value="P:chitin catabolic process"/>
    <property type="evidence" value="ECO:0007669"/>
    <property type="project" value="TreeGrafter"/>
</dbReference>
<dbReference type="InterPro" id="IPR017853">
    <property type="entry name" value="GH"/>
</dbReference>
<feature type="region of interest" description="Disordered" evidence="2">
    <location>
        <begin position="113"/>
        <end position="180"/>
    </location>
</feature>
<keyword evidence="6" id="KW-1185">Reference proteome</keyword>
<keyword evidence="3" id="KW-0812">Transmembrane</keyword>
<feature type="region of interest" description="Disordered" evidence="2">
    <location>
        <begin position="194"/>
        <end position="244"/>
    </location>
</feature>
<keyword evidence="3" id="KW-0472">Membrane</keyword>
<dbReference type="SUPFAM" id="SSF51445">
    <property type="entry name" value="(Trans)glycosidases"/>
    <property type="match status" value="1"/>
</dbReference>
<reference evidence="5 6" key="1">
    <citation type="journal article" date="2023" name="Arcadia Sci">
        <title>De novo assembly of a long-read Amblyomma americanum tick genome.</title>
        <authorList>
            <person name="Chou S."/>
            <person name="Poskanzer K.E."/>
            <person name="Rollins M."/>
            <person name="Thuy-Boun P.S."/>
        </authorList>
    </citation>
    <scope>NUCLEOTIDE SEQUENCE [LARGE SCALE GENOMIC DNA]</scope>
    <source>
        <strain evidence="5">F_SG_1</strain>
        <tissue evidence="5">Salivary glands</tissue>
    </source>
</reference>
<dbReference type="GO" id="GO:0004568">
    <property type="term" value="F:chitinase activity"/>
    <property type="evidence" value="ECO:0007669"/>
    <property type="project" value="TreeGrafter"/>
</dbReference>
<dbReference type="InterPro" id="IPR029070">
    <property type="entry name" value="Chitinase_insertion_sf"/>
</dbReference>
<name>A0AAQ4FQS4_AMBAM</name>
<evidence type="ECO:0000256" key="2">
    <source>
        <dbReference type="SAM" id="MobiDB-lite"/>
    </source>
</evidence>
<dbReference type="GO" id="GO:0008061">
    <property type="term" value="F:chitin binding"/>
    <property type="evidence" value="ECO:0007669"/>
    <property type="project" value="InterPro"/>
</dbReference>
<dbReference type="PANTHER" id="PTHR11177">
    <property type="entry name" value="CHITINASE"/>
    <property type="match status" value="1"/>
</dbReference>
<keyword evidence="3" id="KW-1133">Transmembrane helix</keyword>
<dbReference type="GO" id="GO:0005576">
    <property type="term" value="C:extracellular region"/>
    <property type="evidence" value="ECO:0007669"/>
    <property type="project" value="TreeGrafter"/>
</dbReference>
<dbReference type="Gene3D" id="3.10.50.10">
    <property type="match status" value="1"/>
</dbReference>
<gene>
    <name evidence="5" type="ORF">V5799_021303</name>
</gene>
<feature type="domain" description="GH18" evidence="4">
    <location>
        <begin position="280"/>
        <end position="644"/>
    </location>
</feature>
<dbReference type="SMART" id="SM00636">
    <property type="entry name" value="Glyco_18"/>
    <property type="match status" value="1"/>
</dbReference>
<accession>A0AAQ4FQS4</accession>
<comment type="caution">
    <text evidence="5">The sequence shown here is derived from an EMBL/GenBank/DDBJ whole genome shotgun (WGS) entry which is preliminary data.</text>
</comment>
<feature type="compositionally biased region" description="Basic residues" evidence="2">
    <location>
        <begin position="130"/>
        <end position="142"/>
    </location>
</feature>
<evidence type="ECO:0000256" key="3">
    <source>
        <dbReference type="SAM" id="Phobius"/>
    </source>
</evidence>
<dbReference type="GO" id="GO:0005975">
    <property type="term" value="P:carbohydrate metabolic process"/>
    <property type="evidence" value="ECO:0007669"/>
    <property type="project" value="InterPro"/>
</dbReference>
<dbReference type="SUPFAM" id="SSF54556">
    <property type="entry name" value="Chitinase insertion domain"/>
    <property type="match status" value="1"/>
</dbReference>
<evidence type="ECO:0000313" key="5">
    <source>
        <dbReference type="EMBL" id="KAK8788918.1"/>
    </source>
</evidence>
<dbReference type="FunFam" id="3.10.50.10:FF:000001">
    <property type="entry name" value="Chitinase 3-like 1"/>
    <property type="match status" value="1"/>
</dbReference>
<dbReference type="PROSITE" id="PS51910">
    <property type="entry name" value="GH18_2"/>
    <property type="match status" value="1"/>
</dbReference>
<keyword evidence="1" id="KW-1015">Disulfide bond</keyword>
<feature type="transmembrane region" description="Helical" evidence="3">
    <location>
        <begin position="24"/>
        <end position="43"/>
    </location>
</feature>
<protein>
    <recommendedName>
        <fullName evidence="4">GH18 domain-containing protein</fullName>
    </recommendedName>
</protein>
<dbReference type="Gene3D" id="3.20.20.80">
    <property type="entry name" value="Glycosidases"/>
    <property type="match status" value="1"/>
</dbReference>
<proteinExistence type="predicted"/>
<dbReference type="InterPro" id="IPR050314">
    <property type="entry name" value="Glycosyl_Hydrlase_18"/>
</dbReference>
<dbReference type="Pfam" id="PF00704">
    <property type="entry name" value="Glyco_hydro_18"/>
    <property type="match status" value="1"/>
</dbReference>
<evidence type="ECO:0000259" key="4">
    <source>
        <dbReference type="PROSITE" id="PS51910"/>
    </source>
</evidence>
<dbReference type="InterPro" id="IPR011583">
    <property type="entry name" value="Chitinase_II/V-like_cat"/>
</dbReference>
<dbReference type="InterPro" id="IPR001223">
    <property type="entry name" value="Glyco_hydro18_cat"/>
</dbReference>
<organism evidence="5 6">
    <name type="scientific">Amblyomma americanum</name>
    <name type="common">Lone star tick</name>
    <dbReference type="NCBI Taxonomy" id="6943"/>
    <lineage>
        <taxon>Eukaryota</taxon>
        <taxon>Metazoa</taxon>
        <taxon>Ecdysozoa</taxon>
        <taxon>Arthropoda</taxon>
        <taxon>Chelicerata</taxon>
        <taxon>Arachnida</taxon>
        <taxon>Acari</taxon>
        <taxon>Parasitiformes</taxon>
        <taxon>Ixodida</taxon>
        <taxon>Ixodoidea</taxon>
        <taxon>Ixodidae</taxon>
        <taxon>Amblyomminae</taxon>
        <taxon>Amblyomma</taxon>
    </lineage>
</organism>
<dbReference type="EMBL" id="JARKHS020000368">
    <property type="protein sequence ID" value="KAK8788918.1"/>
    <property type="molecule type" value="Genomic_DNA"/>
</dbReference>
<evidence type="ECO:0000313" key="6">
    <source>
        <dbReference type="Proteomes" id="UP001321473"/>
    </source>
</evidence>
<dbReference type="Proteomes" id="UP001321473">
    <property type="component" value="Unassembled WGS sequence"/>
</dbReference>
<feature type="transmembrane region" description="Helical" evidence="3">
    <location>
        <begin position="50"/>
        <end position="70"/>
    </location>
</feature>
<dbReference type="AlphaFoldDB" id="A0AAQ4FQS4"/>
<feature type="compositionally biased region" description="Basic and acidic residues" evidence="2">
    <location>
        <begin position="169"/>
        <end position="180"/>
    </location>
</feature>